<feature type="compositionally biased region" description="Low complexity" evidence="7">
    <location>
        <begin position="51"/>
        <end position="66"/>
    </location>
</feature>
<evidence type="ECO:0000256" key="6">
    <source>
        <dbReference type="ARBA" id="ARBA00023242"/>
    </source>
</evidence>
<dbReference type="GO" id="GO:0008270">
    <property type="term" value="F:zinc ion binding"/>
    <property type="evidence" value="ECO:0007669"/>
    <property type="project" value="InterPro"/>
</dbReference>
<dbReference type="VEuPathDB" id="FungiDB:ASPSYDRAFT_42478"/>
<dbReference type="InterPro" id="IPR036864">
    <property type="entry name" value="Zn2-C6_fun-type_DNA-bd_sf"/>
</dbReference>
<dbReference type="PANTHER" id="PTHR31944:SF131">
    <property type="entry name" value="HEME-RESPONSIVE ZINC FINGER TRANSCRIPTION FACTOR HAP1"/>
    <property type="match status" value="1"/>
</dbReference>
<dbReference type="Gene3D" id="4.10.240.10">
    <property type="entry name" value="Zn(2)-C6 fungal-type DNA-binding domain"/>
    <property type="match status" value="1"/>
</dbReference>
<dbReference type="SMART" id="SM00906">
    <property type="entry name" value="Fungal_trans"/>
    <property type="match status" value="1"/>
</dbReference>
<dbReference type="OrthoDB" id="4337792at2759"/>
<dbReference type="GeneID" id="63762536"/>
<feature type="domain" description="Zn(2)-C6 fungal-type" evidence="8">
    <location>
        <begin position="18"/>
        <end position="48"/>
    </location>
</feature>
<evidence type="ECO:0000256" key="4">
    <source>
        <dbReference type="ARBA" id="ARBA00023125"/>
    </source>
</evidence>
<dbReference type="InterPro" id="IPR001138">
    <property type="entry name" value="Zn2Cys6_DnaBD"/>
</dbReference>
<name>A0A1L9TN40_9EURO</name>
<evidence type="ECO:0000313" key="9">
    <source>
        <dbReference type="EMBL" id="OJJ60713.1"/>
    </source>
</evidence>
<dbReference type="SMART" id="SM00066">
    <property type="entry name" value="GAL4"/>
    <property type="match status" value="1"/>
</dbReference>
<feature type="compositionally biased region" description="Polar residues" evidence="7">
    <location>
        <begin position="81"/>
        <end position="97"/>
    </location>
</feature>
<dbReference type="PANTHER" id="PTHR31944">
    <property type="entry name" value="HEME-RESPONSIVE ZINC FINGER TRANSCRIPTION FACTOR HAP1"/>
    <property type="match status" value="1"/>
</dbReference>
<reference evidence="10" key="1">
    <citation type="journal article" date="2017" name="Genome Biol.">
        <title>Comparative genomics reveals high biological diversity and specific adaptations in the industrially and medically important fungal genus Aspergillus.</title>
        <authorList>
            <person name="de Vries R.P."/>
            <person name="Riley R."/>
            <person name="Wiebenga A."/>
            <person name="Aguilar-Osorio G."/>
            <person name="Amillis S."/>
            <person name="Uchima C.A."/>
            <person name="Anderluh G."/>
            <person name="Asadollahi M."/>
            <person name="Askin M."/>
            <person name="Barry K."/>
            <person name="Battaglia E."/>
            <person name="Bayram O."/>
            <person name="Benocci T."/>
            <person name="Braus-Stromeyer S.A."/>
            <person name="Caldana C."/>
            <person name="Canovas D."/>
            <person name="Cerqueira G.C."/>
            <person name="Chen F."/>
            <person name="Chen W."/>
            <person name="Choi C."/>
            <person name="Clum A."/>
            <person name="Dos Santos R.A."/>
            <person name="Damasio A.R."/>
            <person name="Diallinas G."/>
            <person name="Emri T."/>
            <person name="Fekete E."/>
            <person name="Flipphi M."/>
            <person name="Freyberg S."/>
            <person name="Gallo A."/>
            <person name="Gournas C."/>
            <person name="Habgood R."/>
            <person name="Hainaut M."/>
            <person name="Harispe M.L."/>
            <person name="Henrissat B."/>
            <person name="Hilden K.S."/>
            <person name="Hope R."/>
            <person name="Hossain A."/>
            <person name="Karabika E."/>
            <person name="Karaffa L."/>
            <person name="Karanyi Z."/>
            <person name="Krasevec N."/>
            <person name="Kuo A."/>
            <person name="Kusch H."/>
            <person name="LaButti K."/>
            <person name="Lagendijk E.L."/>
            <person name="Lapidus A."/>
            <person name="Levasseur A."/>
            <person name="Lindquist E."/>
            <person name="Lipzen A."/>
            <person name="Logrieco A.F."/>
            <person name="MacCabe A."/>
            <person name="Maekelae M.R."/>
            <person name="Malavazi I."/>
            <person name="Melin P."/>
            <person name="Meyer V."/>
            <person name="Mielnichuk N."/>
            <person name="Miskei M."/>
            <person name="Molnar A.P."/>
            <person name="Mule G."/>
            <person name="Ngan C.Y."/>
            <person name="Orejas M."/>
            <person name="Orosz E."/>
            <person name="Ouedraogo J.P."/>
            <person name="Overkamp K.M."/>
            <person name="Park H.-S."/>
            <person name="Perrone G."/>
            <person name="Piumi F."/>
            <person name="Punt P.J."/>
            <person name="Ram A.F."/>
            <person name="Ramon A."/>
            <person name="Rauscher S."/>
            <person name="Record E."/>
            <person name="Riano-Pachon D.M."/>
            <person name="Robert V."/>
            <person name="Roehrig J."/>
            <person name="Ruller R."/>
            <person name="Salamov A."/>
            <person name="Salih N.S."/>
            <person name="Samson R.A."/>
            <person name="Sandor E."/>
            <person name="Sanguinetti M."/>
            <person name="Schuetze T."/>
            <person name="Sepcic K."/>
            <person name="Shelest E."/>
            <person name="Sherlock G."/>
            <person name="Sophianopoulou V."/>
            <person name="Squina F.M."/>
            <person name="Sun H."/>
            <person name="Susca A."/>
            <person name="Todd R.B."/>
            <person name="Tsang A."/>
            <person name="Unkles S.E."/>
            <person name="van de Wiele N."/>
            <person name="van Rossen-Uffink D."/>
            <person name="Oliveira J.V."/>
            <person name="Vesth T.C."/>
            <person name="Visser J."/>
            <person name="Yu J.-H."/>
            <person name="Zhou M."/>
            <person name="Andersen M.R."/>
            <person name="Archer D.B."/>
            <person name="Baker S.E."/>
            <person name="Benoit I."/>
            <person name="Brakhage A.A."/>
            <person name="Braus G.H."/>
            <person name="Fischer R."/>
            <person name="Frisvad J.C."/>
            <person name="Goldman G.H."/>
            <person name="Houbraken J."/>
            <person name="Oakley B."/>
            <person name="Pocsi I."/>
            <person name="Scazzocchio C."/>
            <person name="Seiboth B."/>
            <person name="vanKuyk P.A."/>
            <person name="Wortman J."/>
            <person name="Dyer P.S."/>
            <person name="Grigoriev I.V."/>
        </authorList>
    </citation>
    <scope>NUCLEOTIDE SEQUENCE [LARGE SCALE GENOMIC DNA]</scope>
    <source>
        <strain evidence="10">CBS 593.65</strain>
    </source>
</reference>
<dbReference type="CDD" id="cd00067">
    <property type="entry name" value="GAL4"/>
    <property type="match status" value="1"/>
</dbReference>
<keyword evidence="3" id="KW-0805">Transcription regulation</keyword>
<evidence type="ECO:0000259" key="8">
    <source>
        <dbReference type="PROSITE" id="PS50048"/>
    </source>
</evidence>
<gene>
    <name evidence="9" type="ORF">ASPSYDRAFT_42478</name>
</gene>
<dbReference type="SUPFAM" id="SSF57701">
    <property type="entry name" value="Zn2/Cys6 DNA-binding domain"/>
    <property type="match status" value="1"/>
</dbReference>
<dbReference type="GO" id="GO:0005634">
    <property type="term" value="C:nucleus"/>
    <property type="evidence" value="ECO:0007669"/>
    <property type="project" value="TreeGrafter"/>
</dbReference>
<dbReference type="PROSITE" id="PS00463">
    <property type="entry name" value="ZN2_CY6_FUNGAL_1"/>
    <property type="match status" value="1"/>
</dbReference>
<dbReference type="STRING" id="1036612.A0A1L9TN40"/>
<evidence type="ECO:0000256" key="2">
    <source>
        <dbReference type="ARBA" id="ARBA00022833"/>
    </source>
</evidence>
<dbReference type="RefSeq" id="XP_040704519.1">
    <property type="nucleotide sequence ID" value="XM_040846463.1"/>
</dbReference>
<sequence>MESVIIAPEKQRRRPKVSCILCRKRKTRCNRERPCSSCKRSRTGNCIYEDSIPSPSSPRRYPTPESQGPIRLDDVSSSSSHPSQAHATGWSSASRSGENFGQDYETVRLKHQIRQLEDQLAHAVPESVHGPAPDSNYTACFALAGRTFSLHYKRGAPEQPEPIAHNLSHKSRLFGQSHWVVSVAYLIHDYFNILEPYARERPSDGWNDIEKCKSIARRIKARRAPPWPSPPTSELPSRTISDALVHQYLQKTETLYRILHIPTFRRKYDELWVPGKARDINFLIQLKLVLAIGAVTYDDQFSLRTSAMQWVYEAQIWISGPKYKARLNFQAMQTNMLLLFAQEQVGVSGDLPWVSAGALIRKAIYMGLHRDPSHLPQRTLFEAEMHRRIWNTILEVNIQSSLTSGGPALISLNDFDTSPPRNFDDDQLEVENPVPSSCEEMTQTSFPIALRKTFPQRLAVVKFLNDFRSPGTYKETLQLDAGLRTAYRELGRTLRAWKRSTGTSSSSNYETKAVDFLMHRYFCALHVPYFGPALRGMTYAYSQKSVVESSLKLWRTAWPASNAQASESNFSFSDDTGLPRLIACSSGFYPSATIHAAVIIALELRSHLQEDSICPTPLRPDLLSVLQEAKEWCLRVIEAGETSVMGYLLMSLVAAHIHGIMGGFGEDKIPELLIKAVKEVGQKCLPILEQMAAIQDQATDVAGEIHRATPTDISEDWDFMTSDPFFDLGGTEPMSWMFNDELTPGMSLY</sequence>
<organism evidence="9 10">
    <name type="scientific">Aspergillus sydowii CBS 593.65</name>
    <dbReference type="NCBI Taxonomy" id="1036612"/>
    <lineage>
        <taxon>Eukaryota</taxon>
        <taxon>Fungi</taxon>
        <taxon>Dikarya</taxon>
        <taxon>Ascomycota</taxon>
        <taxon>Pezizomycotina</taxon>
        <taxon>Eurotiomycetes</taxon>
        <taxon>Eurotiomycetidae</taxon>
        <taxon>Eurotiales</taxon>
        <taxon>Aspergillaceae</taxon>
        <taxon>Aspergillus</taxon>
        <taxon>Aspergillus subgen. Nidulantes</taxon>
    </lineage>
</organism>
<keyword evidence="1" id="KW-0479">Metal-binding</keyword>
<dbReference type="GO" id="GO:0006351">
    <property type="term" value="P:DNA-templated transcription"/>
    <property type="evidence" value="ECO:0007669"/>
    <property type="project" value="InterPro"/>
</dbReference>
<accession>A0A1L9TN40</accession>
<keyword evidence="2" id="KW-0862">Zinc</keyword>
<evidence type="ECO:0000313" key="10">
    <source>
        <dbReference type="Proteomes" id="UP000184356"/>
    </source>
</evidence>
<dbReference type="Pfam" id="PF04082">
    <property type="entry name" value="Fungal_trans"/>
    <property type="match status" value="1"/>
</dbReference>
<dbReference type="PROSITE" id="PS50048">
    <property type="entry name" value="ZN2_CY6_FUNGAL_2"/>
    <property type="match status" value="1"/>
</dbReference>
<evidence type="ECO:0000256" key="1">
    <source>
        <dbReference type="ARBA" id="ARBA00022723"/>
    </source>
</evidence>
<dbReference type="Proteomes" id="UP000184356">
    <property type="component" value="Unassembled WGS sequence"/>
</dbReference>
<protein>
    <recommendedName>
        <fullName evidence="8">Zn(2)-C6 fungal-type domain-containing protein</fullName>
    </recommendedName>
</protein>
<dbReference type="Pfam" id="PF00172">
    <property type="entry name" value="Zn_clus"/>
    <property type="match status" value="1"/>
</dbReference>
<feature type="region of interest" description="Disordered" evidence="7">
    <location>
        <begin position="49"/>
        <end position="97"/>
    </location>
</feature>
<dbReference type="EMBL" id="KV878584">
    <property type="protein sequence ID" value="OJJ60713.1"/>
    <property type="molecule type" value="Genomic_DNA"/>
</dbReference>
<dbReference type="CDD" id="cd12148">
    <property type="entry name" value="fungal_TF_MHR"/>
    <property type="match status" value="1"/>
</dbReference>
<evidence type="ECO:0000256" key="7">
    <source>
        <dbReference type="SAM" id="MobiDB-lite"/>
    </source>
</evidence>
<dbReference type="GO" id="GO:0000978">
    <property type="term" value="F:RNA polymerase II cis-regulatory region sequence-specific DNA binding"/>
    <property type="evidence" value="ECO:0007669"/>
    <property type="project" value="TreeGrafter"/>
</dbReference>
<evidence type="ECO:0000256" key="3">
    <source>
        <dbReference type="ARBA" id="ARBA00023015"/>
    </source>
</evidence>
<dbReference type="InterPro" id="IPR051430">
    <property type="entry name" value="Fungal_TF_Env_Response"/>
</dbReference>
<keyword evidence="4" id="KW-0238">DNA-binding</keyword>
<dbReference type="InterPro" id="IPR007219">
    <property type="entry name" value="XnlR_reg_dom"/>
</dbReference>
<keyword evidence="6" id="KW-0539">Nucleus</keyword>
<dbReference type="GO" id="GO:0001228">
    <property type="term" value="F:DNA-binding transcription activator activity, RNA polymerase II-specific"/>
    <property type="evidence" value="ECO:0007669"/>
    <property type="project" value="TreeGrafter"/>
</dbReference>
<proteinExistence type="predicted"/>
<keyword evidence="5" id="KW-0804">Transcription</keyword>
<evidence type="ECO:0000256" key="5">
    <source>
        <dbReference type="ARBA" id="ARBA00023163"/>
    </source>
</evidence>
<keyword evidence="10" id="KW-1185">Reference proteome</keyword>
<dbReference type="AlphaFoldDB" id="A0A1L9TN40"/>